<dbReference type="EMBL" id="JBHSXM010000006">
    <property type="protein sequence ID" value="MFC6838499.1"/>
    <property type="molecule type" value="Genomic_DNA"/>
</dbReference>
<proteinExistence type="predicted"/>
<dbReference type="AlphaFoldDB" id="A0ABD5UDS1"/>
<protein>
    <submittedName>
        <fullName evidence="1">Ribonucleoside-diphosphate reductase</fullName>
    </submittedName>
</protein>
<comment type="caution">
    <text evidence="1">The sequence shown here is derived from an EMBL/GenBank/DDBJ whole genome shotgun (WGS) entry which is preliminary data.</text>
</comment>
<name>A0ABD5UDS1_9EURY</name>
<gene>
    <name evidence="1" type="ORF">ACFQHK_18625</name>
</gene>
<evidence type="ECO:0000313" key="2">
    <source>
        <dbReference type="Proteomes" id="UP001596406"/>
    </source>
</evidence>
<dbReference type="RefSeq" id="WP_304450188.1">
    <property type="nucleotide sequence ID" value="NZ_JARRAH010000006.1"/>
</dbReference>
<dbReference type="InterPro" id="IPR012348">
    <property type="entry name" value="RNR-like"/>
</dbReference>
<reference evidence="1 2" key="1">
    <citation type="journal article" date="2019" name="Int. J. Syst. Evol. Microbiol.">
        <title>The Global Catalogue of Microorganisms (GCM) 10K type strain sequencing project: providing services to taxonomists for standard genome sequencing and annotation.</title>
        <authorList>
            <consortium name="The Broad Institute Genomics Platform"/>
            <consortium name="The Broad Institute Genome Sequencing Center for Infectious Disease"/>
            <person name="Wu L."/>
            <person name="Ma J."/>
        </authorList>
    </citation>
    <scope>NUCLEOTIDE SEQUENCE [LARGE SCALE GENOMIC DNA]</scope>
    <source>
        <strain evidence="1 2">PSRA2</strain>
    </source>
</reference>
<sequence>MTQIRDTSREMRLDPDSFAGGYFRNAVYRHWDPYEDVPQALLDQDRERLIAREQTERQFDGLRRTLALFGAGEEAVTEDLAPLMLVTNDINRQMFLSSQIYEEAKHTQFFDRYWREVINPVAEACGFEVTLPTDQRYFNEDYVALFDKTEAAMQRLLTDDSPENRARAFCHYHLVVESVLAQTGYYGIQSSWSPTGADLEVEGEPVHLEGLIEGVTRIRSDEGRHVGFGMHEVRRLIQEEGVDPAVVQTTLQDLMPHVAGTVQYEDSQVDSTPLVEYASDKLTRRIEIITNAEADLPPVEELVHVEGGEDISAAD</sequence>
<dbReference type="Proteomes" id="UP001596406">
    <property type="component" value="Unassembled WGS sequence"/>
</dbReference>
<accession>A0ABD5UDS1</accession>
<keyword evidence="2" id="KW-1185">Reference proteome</keyword>
<organism evidence="1 2">
    <name type="scientific">Halomarina ordinaria</name>
    <dbReference type="NCBI Taxonomy" id="3033939"/>
    <lineage>
        <taxon>Archaea</taxon>
        <taxon>Methanobacteriati</taxon>
        <taxon>Methanobacteriota</taxon>
        <taxon>Stenosarchaea group</taxon>
        <taxon>Halobacteria</taxon>
        <taxon>Halobacteriales</taxon>
        <taxon>Natronomonadaceae</taxon>
        <taxon>Halomarina</taxon>
    </lineage>
</organism>
<dbReference type="Gene3D" id="1.10.620.20">
    <property type="entry name" value="Ribonucleotide Reductase, subunit A"/>
    <property type="match status" value="1"/>
</dbReference>
<evidence type="ECO:0000313" key="1">
    <source>
        <dbReference type="EMBL" id="MFC6838499.1"/>
    </source>
</evidence>
<dbReference type="SUPFAM" id="SSF47240">
    <property type="entry name" value="Ferritin-like"/>
    <property type="match status" value="1"/>
</dbReference>
<dbReference type="InterPro" id="IPR009078">
    <property type="entry name" value="Ferritin-like_SF"/>
</dbReference>